<evidence type="ECO:0000313" key="3">
    <source>
        <dbReference type="EMBL" id="CAB4341228.1"/>
    </source>
</evidence>
<dbReference type="PIRSF" id="PIRSF004846">
    <property type="entry name" value="ModA"/>
    <property type="match status" value="1"/>
</dbReference>
<dbReference type="NCBIfam" id="TIGR01256">
    <property type="entry name" value="modA"/>
    <property type="match status" value="1"/>
</dbReference>
<organism evidence="3">
    <name type="scientific">freshwater metagenome</name>
    <dbReference type="NCBI Taxonomy" id="449393"/>
    <lineage>
        <taxon>unclassified sequences</taxon>
        <taxon>metagenomes</taxon>
        <taxon>ecological metagenomes</taxon>
    </lineage>
</organism>
<dbReference type="SUPFAM" id="SSF53850">
    <property type="entry name" value="Periplasmic binding protein-like II"/>
    <property type="match status" value="1"/>
</dbReference>
<keyword evidence="2" id="KW-0732">Signal</keyword>
<keyword evidence="1" id="KW-0479">Metal-binding</keyword>
<gene>
    <name evidence="3" type="ORF">UFOPK3770_00973</name>
</gene>
<dbReference type="AlphaFoldDB" id="A0A6J5ZIP7"/>
<sequence length="272" mass="28786">MRRTKRQALITSIISGLTIQLLIAPAQASSSLISQIPAKSKQTTEITIYAASSLKPAFDVIAAKFMRKHPKVKVTISYGSSGTFATAIVNGATPDIFASAAKDKMSIVKSAAATKSSLNFASNSIVLAFPQSNPHSITSVTDLNRTIDPILWARCVDSAPCGARAKASIAALGIADTPTTMVADDAAQVALLKSGEIDAALIYRSDVVAQKPLLASVKFKGAAAQTSVTKYPIAVLKTSKHKKIARQFIQFVLNKKKGQHILSKYGFGKPRG</sequence>
<accession>A0A6J5ZIP7</accession>
<dbReference type="InterPro" id="IPR050682">
    <property type="entry name" value="ModA/WtpA"/>
</dbReference>
<dbReference type="Gene3D" id="3.40.190.10">
    <property type="entry name" value="Periplasmic binding protein-like II"/>
    <property type="match status" value="2"/>
</dbReference>
<dbReference type="PANTHER" id="PTHR30632">
    <property type="entry name" value="MOLYBDATE-BINDING PERIPLASMIC PROTEIN"/>
    <property type="match status" value="1"/>
</dbReference>
<evidence type="ECO:0000256" key="2">
    <source>
        <dbReference type="ARBA" id="ARBA00022729"/>
    </source>
</evidence>
<proteinExistence type="predicted"/>
<evidence type="ECO:0000256" key="1">
    <source>
        <dbReference type="ARBA" id="ARBA00022723"/>
    </source>
</evidence>
<reference evidence="3" key="1">
    <citation type="submission" date="2020-05" db="EMBL/GenBank/DDBJ databases">
        <authorList>
            <person name="Chiriac C."/>
            <person name="Salcher M."/>
            <person name="Ghai R."/>
            <person name="Kavagutti S V."/>
        </authorList>
    </citation>
    <scope>NUCLEOTIDE SEQUENCE</scope>
</reference>
<dbReference type="InterPro" id="IPR005950">
    <property type="entry name" value="ModA"/>
</dbReference>
<dbReference type="Pfam" id="PF13531">
    <property type="entry name" value="SBP_bac_11"/>
    <property type="match status" value="1"/>
</dbReference>
<dbReference type="GO" id="GO:0015689">
    <property type="term" value="P:molybdate ion transport"/>
    <property type="evidence" value="ECO:0007669"/>
    <property type="project" value="InterPro"/>
</dbReference>
<name>A0A6J5ZIP7_9ZZZZ</name>
<dbReference type="GO" id="GO:0046872">
    <property type="term" value="F:metal ion binding"/>
    <property type="evidence" value="ECO:0007669"/>
    <property type="project" value="UniProtKB-KW"/>
</dbReference>
<dbReference type="PANTHER" id="PTHR30632:SF0">
    <property type="entry name" value="SULFATE-BINDING PROTEIN"/>
    <property type="match status" value="1"/>
</dbReference>
<protein>
    <submittedName>
        <fullName evidence="3">Unannotated protein</fullName>
    </submittedName>
</protein>
<dbReference type="EMBL" id="CAESAJ010000113">
    <property type="protein sequence ID" value="CAB4341228.1"/>
    <property type="molecule type" value="Genomic_DNA"/>
</dbReference>
<dbReference type="GO" id="GO:0030973">
    <property type="term" value="F:molybdate ion binding"/>
    <property type="evidence" value="ECO:0007669"/>
    <property type="project" value="TreeGrafter"/>
</dbReference>